<evidence type="ECO:0000256" key="1">
    <source>
        <dbReference type="SAM" id="SignalP"/>
    </source>
</evidence>
<dbReference type="Gene3D" id="2.130.10.10">
    <property type="entry name" value="YVTN repeat-like/Quinoprotein amine dehydrogenase"/>
    <property type="match status" value="1"/>
</dbReference>
<dbReference type="PANTHER" id="PTHR40274:SF4">
    <property type="entry name" value="BLL1406 PROTEIN"/>
    <property type="match status" value="1"/>
</dbReference>
<dbReference type="PROSITE" id="PS51257">
    <property type="entry name" value="PROKAR_LIPOPROTEIN"/>
    <property type="match status" value="1"/>
</dbReference>
<dbReference type="EC" id="4.2.99.-" evidence="2"/>
<dbReference type="EMBL" id="LR743507">
    <property type="protein sequence ID" value="CAA2100773.1"/>
    <property type="molecule type" value="Genomic_DNA"/>
</dbReference>
<evidence type="ECO:0000313" key="2">
    <source>
        <dbReference type="EMBL" id="CAA2100773.1"/>
    </source>
</evidence>
<keyword evidence="2" id="KW-0456">Lyase</keyword>
<dbReference type="SUPFAM" id="SSF63829">
    <property type="entry name" value="Calcium-dependent phosphotriesterase"/>
    <property type="match status" value="1"/>
</dbReference>
<feature type="signal peptide" evidence="1">
    <location>
        <begin position="1"/>
        <end position="23"/>
    </location>
</feature>
<sequence>MPRRRLRESLRAAALTATLALLAACSSLPPPSTRPASWAAPEALVAPSSFAGVHGLAIDAKGRLLAGSVVGNTLWEVDRSTGAAKVLIDAPEGQADDIAVGPKGELAWTNYLMGMLRYRENDGAPLQVLAKDLPGLNSLDFDRRNGKLYASQVFLGDALWEIDRTGQKPPRLIKKDMGGFNGFEVGPDGMLYGPLWFKGQVVKIDPANGTMTVIADGFSIPAAANLDGKGNLWVVDARSGELVKVELASGRKTVAKQLRPSLDNLAIARDTPDGTIYISNMANNEVMAFDPATGALRTLTSGKVAVPAGMKIDGNDLWVADVFGFRRVDVRTGEVRDVFRMQREPELDYPFAVGLSPKLFALTSWFTGSVQLVDRQTLKTVDTLHGLNAPFDAIPMPDGSVVYAEIATGSITRASGPKFAQKSVLASGLNGPVQMVLGQDGALYVTEAAGKLLRLPLDASAPLRTVADGLALPEGLAQTPWGSFVVAESAAHRLVEIDPATGSRRTVAENLPIGLAAGPGLPPPYVVTGVAVGRDGTVYMSADRNNAIYRIRPVR</sequence>
<keyword evidence="1" id="KW-0732">Signal</keyword>
<dbReference type="SUPFAM" id="SSF101898">
    <property type="entry name" value="NHL repeat"/>
    <property type="match status" value="1"/>
</dbReference>
<organism evidence="2">
    <name type="scientific">Variovorax paradoxus</name>
    <dbReference type="NCBI Taxonomy" id="34073"/>
    <lineage>
        <taxon>Bacteria</taxon>
        <taxon>Pseudomonadati</taxon>
        <taxon>Pseudomonadota</taxon>
        <taxon>Betaproteobacteria</taxon>
        <taxon>Burkholderiales</taxon>
        <taxon>Comamonadaceae</taxon>
        <taxon>Variovorax</taxon>
    </lineage>
</organism>
<dbReference type="Gene3D" id="2.120.10.30">
    <property type="entry name" value="TolB, C-terminal domain"/>
    <property type="match status" value="2"/>
</dbReference>
<dbReference type="RefSeq" id="WP_339088641.1">
    <property type="nucleotide sequence ID" value="NZ_LR743507.1"/>
</dbReference>
<reference evidence="2" key="1">
    <citation type="submission" date="2019-12" db="EMBL/GenBank/DDBJ databases">
        <authorList>
            <person name="Cremers G."/>
        </authorList>
    </citation>
    <scope>NUCLEOTIDE SEQUENCE</scope>
    <source>
        <strain evidence="2">Vvax</strain>
    </source>
</reference>
<dbReference type="PANTHER" id="PTHR40274">
    <property type="entry name" value="VIRGINIAMYCIN B LYASE"/>
    <property type="match status" value="1"/>
</dbReference>
<feature type="chain" id="PRO_5025431529" evidence="1">
    <location>
        <begin position="24"/>
        <end position="555"/>
    </location>
</feature>
<gene>
    <name evidence="2" type="primary">vgb</name>
    <name evidence="2" type="ORF">VVAX_00912</name>
</gene>
<dbReference type="AlphaFoldDB" id="A0A679IL85"/>
<name>A0A679IL85_VARPD</name>
<protein>
    <submittedName>
        <fullName evidence="2">Virginiamycin B lyase</fullName>
        <ecNumber evidence="2">4.2.99.-</ecNumber>
    </submittedName>
</protein>
<dbReference type="InterPro" id="IPR051344">
    <property type="entry name" value="Vgb"/>
</dbReference>
<dbReference type="GO" id="GO:0016829">
    <property type="term" value="F:lyase activity"/>
    <property type="evidence" value="ECO:0007669"/>
    <property type="project" value="UniProtKB-KW"/>
</dbReference>
<proteinExistence type="predicted"/>
<accession>A0A679IL85</accession>
<dbReference type="InterPro" id="IPR015943">
    <property type="entry name" value="WD40/YVTN_repeat-like_dom_sf"/>
</dbReference>
<dbReference type="InterPro" id="IPR011042">
    <property type="entry name" value="6-blade_b-propeller_TolB-like"/>
</dbReference>